<accession>A0A7C2JXF4</accession>
<name>A0A7C2JXF4_9PLAN</name>
<evidence type="ECO:0000256" key="5">
    <source>
        <dbReference type="ARBA" id="ARBA00022801"/>
    </source>
</evidence>
<evidence type="ECO:0000313" key="8">
    <source>
        <dbReference type="EMBL" id="HEN14245.1"/>
    </source>
</evidence>
<dbReference type="InterPro" id="IPR038570">
    <property type="entry name" value="HicA_sf"/>
</dbReference>
<dbReference type="GO" id="GO:0016787">
    <property type="term" value="F:hydrolase activity"/>
    <property type="evidence" value="ECO:0007669"/>
    <property type="project" value="UniProtKB-KW"/>
</dbReference>
<dbReference type="Pfam" id="PF07927">
    <property type="entry name" value="HicA_toxin"/>
    <property type="match status" value="1"/>
</dbReference>
<dbReference type="Gene3D" id="3.30.920.30">
    <property type="entry name" value="Hypothetical protein"/>
    <property type="match status" value="1"/>
</dbReference>
<organism evidence="8">
    <name type="scientific">Schlesneria paludicola</name>
    <dbReference type="NCBI Taxonomy" id="360056"/>
    <lineage>
        <taxon>Bacteria</taxon>
        <taxon>Pseudomonadati</taxon>
        <taxon>Planctomycetota</taxon>
        <taxon>Planctomycetia</taxon>
        <taxon>Planctomycetales</taxon>
        <taxon>Planctomycetaceae</taxon>
        <taxon>Schlesneria</taxon>
    </lineage>
</organism>
<keyword evidence="7" id="KW-0346">Stress response</keyword>
<dbReference type="GO" id="GO:0003729">
    <property type="term" value="F:mRNA binding"/>
    <property type="evidence" value="ECO:0007669"/>
    <property type="project" value="InterPro"/>
</dbReference>
<gene>
    <name evidence="8" type="ORF">ENQ76_02085</name>
</gene>
<proteinExistence type="inferred from homology"/>
<reference evidence="8" key="1">
    <citation type="journal article" date="2020" name="mSystems">
        <title>Genome- and Community-Level Interaction Insights into Carbon Utilization and Element Cycling Functions of Hydrothermarchaeota in Hydrothermal Sediment.</title>
        <authorList>
            <person name="Zhou Z."/>
            <person name="Liu Y."/>
            <person name="Xu W."/>
            <person name="Pan J."/>
            <person name="Luo Z.H."/>
            <person name="Li M."/>
        </authorList>
    </citation>
    <scope>NUCLEOTIDE SEQUENCE [LARGE SCALE GENOMIC DNA]</scope>
    <source>
        <strain evidence="8">SpSt-339</strain>
    </source>
</reference>
<evidence type="ECO:0000256" key="4">
    <source>
        <dbReference type="ARBA" id="ARBA00022759"/>
    </source>
</evidence>
<comment type="caution">
    <text evidence="8">The sequence shown here is derived from an EMBL/GenBank/DDBJ whole genome shotgun (WGS) entry which is preliminary data.</text>
</comment>
<sequence length="68" mass="7875">MKRVDLVRTIEEFGCELIRHGARHDWYRNPATGVSQPVPRHREVKEHLARRIIRELSNPDEGSADSAD</sequence>
<keyword evidence="6" id="KW-0694">RNA-binding</keyword>
<evidence type="ECO:0000256" key="2">
    <source>
        <dbReference type="ARBA" id="ARBA00022649"/>
    </source>
</evidence>
<keyword evidence="5" id="KW-0378">Hydrolase</keyword>
<keyword evidence="3" id="KW-0540">Nuclease</keyword>
<comment type="similarity">
    <text evidence="1">Belongs to the HicA mRNA interferase family.</text>
</comment>
<evidence type="ECO:0000256" key="6">
    <source>
        <dbReference type="ARBA" id="ARBA00022884"/>
    </source>
</evidence>
<dbReference type="GO" id="GO:0004519">
    <property type="term" value="F:endonuclease activity"/>
    <property type="evidence" value="ECO:0007669"/>
    <property type="project" value="UniProtKB-KW"/>
</dbReference>
<dbReference type="InterPro" id="IPR012933">
    <property type="entry name" value="HicA_mRNA_interferase"/>
</dbReference>
<keyword evidence="4" id="KW-0255">Endonuclease</keyword>
<dbReference type="AlphaFoldDB" id="A0A7C2JXF4"/>
<dbReference type="SUPFAM" id="SSF54786">
    <property type="entry name" value="YcfA/nrd intein domain"/>
    <property type="match status" value="1"/>
</dbReference>
<protein>
    <submittedName>
        <fullName evidence="8">Type II toxin-antitoxin system HicA family toxin</fullName>
    </submittedName>
</protein>
<keyword evidence="2" id="KW-1277">Toxin-antitoxin system</keyword>
<dbReference type="EMBL" id="DSOK01000066">
    <property type="protein sequence ID" value="HEN14245.1"/>
    <property type="molecule type" value="Genomic_DNA"/>
</dbReference>
<evidence type="ECO:0000256" key="1">
    <source>
        <dbReference type="ARBA" id="ARBA00006620"/>
    </source>
</evidence>
<evidence type="ECO:0000256" key="3">
    <source>
        <dbReference type="ARBA" id="ARBA00022722"/>
    </source>
</evidence>
<evidence type="ECO:0000256" key="7">
    <source>
        <dbReference type="ARBA" id="ARBA00023016"/>
    </source>
</evidence>